<evidence type="ECO:0000313" key="1">
    <source>
        <dbReference type="Proteomes" id="UP000887565"/>
    </source>
</evidence>
<proteinExistence type="predicted"/>
<dbReference type="WBParaSite" id="nRc.2.0.1.t25845-RA">
    <property type="protein sequence ID" value="nRc.2.0.1.t25845-RA"/>
    <property type="gene ID" value="nRc.2.0.1.g25845"/>
</dbReference>
<sequence length="117" mass="13827">MNKLRWEDSKNKYGFKFGTYAISPLQPKFRIKFSPYFSVMLLRFLQDIYTLFGHPNKIVYSLLRRQIGVYPLYKRKVETFQTKKNEAGAHAKNKSVPACYTTDINQRQKSQQPILTL</sequence>
<name>A0A915JI78_ROMCU</name>
<organism evidence="1 2">
    <name type="scientific">Romanomermis culicivorax</name>
    <name type="common">Nematode worm</name>
    <dbReference type="NCBI Taxonomy" id="13658"/>
    <lineage>
        <taxon>Eukaryota</taxon>
        <taxon>Metazoa</taxon>
        <taxon>Ecdysozoa</taxon>
        <taxon>Nematoda</taxon>
        <taxon>Enoplea</taxon>
        <taxon>Dorylaimia</taxon>
        <taxon>Mermithida</taxon>
        <taxon>Mermithoidea</taxon>
        <taxon>Mermithidae</taxon>
        <taxon>Romanomermis</taxon>
    </lineage>
</organism>
<accession>A0A915JI78</accession>
<protein>
    <submittedName>
        <fullName evidence="2">Uncharacterized protein</fullName>
    </submittedName>
</protein>
<dbReference type="AlphaFoldDB" id="A0A915JI78"/>
<dbReference type="Proteomes" id="UP000887565">
    <property type="component" value="Unplaced"/>
</dbReference>
<reference evidence="2" key="1">
    <citation type="submission" date="2022-11" db="UniProtKB">
        <authorList>
            <consortium name="WormBaseParasite"/>
        </authorList>
    </citation>
    <scope>IDENTIFICATION</scope>
</reference>
<keyword evidence="1" id="KW-1185">Reference proteome</keyword>
<evidence type="ECO:0000313" key="2">
    <source>
        <dbReference type="WBParaSite" id="nRc.2.0.1.t25845-RA"/>
    </source>
</evidence>